<dbReference type="Proteomes" id="UP001373496">
    <property type="component" value="Unassembled WGS sequence"/>
</dbReference>
<evidence type="ECO:0000259" key="1">
    <source>
        <dbReference type="Pfam" id="PF04909"/>
    </source>
</evidence>
<gene>
    <name evidence="2" type="ORF">UXQ13_13685</name>
</gene>
<proteinExistence type="predicted"/>
<evidence type="ECO:0000313" key="2">
    <source>
        <dbReference type="EMBL" id="MEI4279517.1"/>
    </source>
</evidence>
<dbReference type="Gene3D" id="3.20.20.140">
    <property type="entry name" value="Metal-dependent hydrolases"/>
    <property type="match status" value="1"/>
</dbReference>
<dbReference type="PANTHER" id="PTHR35563">
    <property type="entry name" value="BARREL METAL-DEPENDENT HYDROLASE, PUTATIVE (AFU_ORTHOLOGUE AFUA_1G16240)-RELATED"/>
    <property type="match status" value="1"/>
</dbReference>
<dbReference type="SUPFAM" id="SSF51556">
    <property type="entry name" value="Metallo-dependent hydrolases"/>
    <property type="match status" value="1"/>
</dbReference>
<sequence>MTPPLFDAHLHVVDPAFPLVPNQGYLPPAFTVADYRAAVADLHVVGGAVVSGSFQAFDQSYLVRALMLLGPSFVGVTQLPASVTDEELLRLDAAGVRAVRFNLARGGSAPVAELDRLARRVHEVAGWHAELYVDARELPGLAGVLRALPAVVVDHLGLHADGTPALLDLVAAGVKVKATGFGRVDLDPAAVAAAVVAVDPGALLAGTDLPSTRARRPFEPVDLRLLADAVPAEHHDAVLRGNAAALYLARPRPA</sequence>
<protein>
    <submittedName>
        <fullName evidence="2">Amidohydrolase family protein</fullName>
    </submittedName>
</protein>
<organism evidence="2 3">
    <name type="scientific">Klenkia terrae</name>
    <dbReference type="NCBI Taxonomy" id="1052259"/>
    <lineage>
        <taxon>Bacteria</taxon>
        <taxon>Bacillati</taxon>
        <taxon>Actinomycetota</taxon>
        <taxon>Actinomycetes</taxon>
        <taxon>Geodermatophilales</taxon>
        <taxon>Geodermatophilaceae</taxon>
        <taxon>Klenkia</taxon>
    </lineage>
</organism>
<dbReference type="RefSeq" id="WP_336392448.1">
    <property type="nucleotide sequence ID" value="NZ_JBAPLV010000014.1"/>
</dbReference>
<accession>A0ABU8E789</accession>
<dbReference type="EMBL" id="JBAPLV010000014">
    <property type="protein sequence ID" value="MEI4279517.1"/>
    <property type="molecule type" value="Genomic_DNA"/>
</dbReference>
<dbReference type="InterPro" id="IPR052358">
    <property type="entry name" value="Aro_Compnd_Degr_Hydrolases"/>
</dbReference>
<dbReference type="PANTHER" id="PTHR35563:SF2">
    <property type="entry name" value="BARREL METAL-DEPENDENT HYDROLASE, PUTATIVE (AFU_ORTHOLOGUE AFUA_1G16240)-RELATED"/>
    <property type="match status" value="1"/>
</dbReference>
<evidence type="ECO:0000313" key="3">
    <source>
        <dbReference type="Proteomes" id="UP001373496"/>
    </source>
</evidence>
<reference evidence="2 3" key="1">
    <citation type="submission" date="2024-03" db="EMBL/GenBank/DDBJ databases">
        <title>Draft genome sequence of Klenkia terrae.</title>
        <authorList>
            <person name="Duangmal K."/>
            <person name="Chantavorakit T."/>
        </authorList>
    </citation>
    <scope>NUCLEOTIDE SEQUENCE [LARGE SCALE GENOMIC DNA]</scope>
    <source>
        <strain evidence="2 3">JCM 17786</strain>
    </source>
</reference>
<dbReference type="Pfam" id="PF04909">
    <property type="entry name" value="Amidohydro_2"/>
    <property type="match status" value="1"/>
</dbReference>
<keyword evidence="3" id="KW-1185">Reference proteome</keyword>
<name>A0ABU8E789_9ACTN</name>
<dbReference type="InterPro" id="IPR006680">
    <property type="entry name" value="Amidohydro-rel"/>
</dbReference>
<comment type="caution">
    <text evidence="2">The sequence shown here is derived from an EMBL/GenBank/DDBJ whole genome shotgun (WGS) entry which is preliminary data.</text>
</comment>
<dbReference type="InterPro" id="IPR032466">
    <property type="entry name" value="Metal_Hydrolase"/>
</dbReference>
<feature type="domain" description="Amidohydrolase-related" evidence="1">
    <location>
        <begin position="7"/>
        <end position="247"/>
    </location>
</feature>